<evidence type="ECO:0000256" key="12">
    <source>
        <dbReference type="RuleBase" id="RU363075"/>
    </source>
</evidence>
<dbReference type="PANTHER" id="PTHR22760">
    <property type="entry name" value="GLYCOSYLTRANSFERASE"/>
    <property type="match status" value="1"/>
</dbReference>
<evidence type="ECO:0000256" key="5">
    <source>
        <dbReference type="ARBA" id="ARBA00022679"/>
    </source>
</evidence>
<dbReference type="EMBL" id="JAGTJQ010000007">
    <property type="protein sequence ID" value="KAH7027511.1"/>
    <property type="molecule type" value="Genomic_DNA"/>
</dbReference>
<organism evidence="13 14">
    <name type="scientific">Microdochium trichocladiopsis</name>
    <dbReference type="NCBI Taxonomy" id="1682393"/>
    <lineage>
        <taxon>Eukaryota</taxon>
        <taxon>Fungi</taxon>
        <taxon>Dikarya</taxon>
        <taxon>Ascomycota</taxon>
        <taxon>Pezizomycotina</taxon>
        <taxon>Sordariomycetes</taxon>
        <taxon>Xylariomycetidae</taxon>
        <taxon>Xylariales</taxon>
        <taxon>Microdochiaceae</taxon>
        <taxon>Microdochium</taxon>
    </lineage>
</organism>
<evidence type="ECO:0000256" key="10">
    <source>
        <dbReference type="ARBA" id="ARBA00044721"/>
    </source>
</evidence>
<keyword evidence="7 12" id="KW-0256">Endoplasmic reticulum</keyword>
<feature type="transmembrane region" description="Helical" evidence="12">
    <location>
        <begin position="95"/>
        <end position="112"/>
    </location>
</feature>
<dbReference type="GO" id="GO:0005789">
    <property type="term" value="C:endoplasmic reticulum membrane"/>
    <property type="evidence" value="ECO:0007669"/>
    <property type="project" value="UniProtKB-SubCell"/>
</dbReference>
<keyword evidence="6 12" id="KW-0812">Transmembrane</keyword>
<feature type="transmembrane region" description="Helical" evidence="12">
    <location>
        <begin position="6"/>
        <end position="25"/>
    </location>
</feature>
<evidence type="ECO:0000313" key="14">
    <source>
        <dbReference type="Proteomes" id="UP000756346"/>
    </source>
</evidence>
<evidence type="ECO:0000256" key="4">
    <source>
        <dbReference type="ARBA" id="ARBA00022676"/>
    </source>
</evidence>
<name>A0A9P8Y1R2_9PEZI</name>
<protein>
    <recommendedName>
        <fullName evidence="12">Mannosyltransferase</fullName>
        <ecNumber evidence="12">2.4.1.-</ecNumber>
    </recommendedName>
</protein>
<dbReference type="Pfam" id="PF03901">
    <property type="entry name" value="Glyco_transf_22"/>
    <property type="match status" value="1"/>
</dbReference>
<evidence type="ECO:0000256" key="2">
    <source>
        <dbReference type="ARBA" id="ARBA00004922"/>
    </source>
</evidence>
<dbReference type="GO" id="GO:0006487">
    <property type="term" value="P:protein N-linked glycosylation"/>
    <property type="evidence" value="ECO:0007669"/>
    <property type="project" value="TreeGrafter"/>
</dbReference>
<evidence type="ECO:0000256" key="1">
    <source>
        <dbReference type="ARBA" id="ARBA00004477"/>
    </source>
</evidence>
<sequence>MAALDILIALLIPTLVMVHLLVAPYTKVEESFNMQATHDILVYGMPTHDVHSRLSAAYDHFDFPGAVPRTFVGSVLLAGTTQWFVNVFGFHHAQVIIRATLGIFNAGALLLVKSSMERAFGRNAGRWYAVLQASQFHVLFYASRTLPNMFAFGLTTIAFSHLLPDADGRTPVKQFRLAVVLLTGATAVFRSELAILLAATGIYGLATGQITLGKLLPAFLTSFIFSLAMSIPIDSYFWQKILWPELWGFYYNAILGSSSEWGTSPWHYYFTSALPKILINPLTLTFLIPFALTTPGTSRQARPLAIPSLAFVVVYSLQPHKEARFIFYVVPPLTAVAALGANFIFTRRQKSAAYMLISLALVASVILSFVASTGMLIISSLNYPGGDALSAMWAIAESSSSDLQSFTVHTDVLSCMTGVTLFGQHPVAPLDFNGGENTLSVKFDKTEDETTLRNPEFWEKFDYVLAEDPAKVLGPFQIVGTVEGYAGVEFLKPDSSANDIEKGVDGTVLGKGLQVRKLRDFVRSLTGGWWVGPRMEPKIHILRKVREGEARPAMSS</sequence>
<feature type="transmembrane region" description="Helical" evidence="12">
    <location>
        <begin position="352"/>
        <end position="378"/>
    </location>
</feature>
<evidence type="ECO:0000256" key="3">
    <source>
        <dbReference type="ARBA" id="ARBA00007063"/>
    </source>
</evidence>
<feature type="transmembrane region" description="Helical" evidence="12">
    <location>
        <begin position="175"/>
        <end position="203"/>
    </location>
</feature>
<evidence type="ECO:0000256" key="11">
    <source>
        <dbReference type="ARBA" id="ARBA00048899"/>
    </source>
</evidence>
<evidence type="ECO:0000256" key="8">
    <source>
        <dbReference type="ARBA" id="ARBA00022989"/>
    </source>
</evidence>
<keyword evidence="4 12" id="KW-0328">Glycosyltransferase</keyword>
<comment type="similarity">
    <text evidence="3 12">Belongs to the glycosyltransferase 22 family.</text>
</comment>
<dbReference type="PANTHER" id="PTHR22760:SF1">
    <property type="entry name" value="DOL-P-MAN:MAN(7)GLCNAC(2)-PP-DOL ALPHA-1,6-MANNOSYLTRANSFERASE"/>
    <property type="match status" value="1"/>
</dbReference>
<feature type="transmembrane region" description="Helical" evidence="12">
    <location>
        <begin position="266"/>
        <end position="292"/>
    </location>
</feature>
<comment type="catalytic activity">
    <reaction evidence="11">
        <text>an alpha-D-Man-(1-&gt;2)-alpha-D-Man-(1-&gt;2)-alpha-D-Man-(1-&gt;3)-[alpha-D-Man-(1-&gt;2)-alpha-D-Man-(1-&gt;3)-alpha-D-Man-(1-&gt;6)]-beta-D-Man-(1-&gt;4)-beta-D-GlcNAc-(1-&gt;4)-alpha-D-GlcNAc-diphospho-di-trans,poly-cis-dolichol + a di-trans,poly-cis-dolichyl beta-D-mannosyl phosphate = an alpha-D-Man-(1-&gt;2)-alpha-D-Man-(1-&gt;2)-alpha-D-Man-(1-&gt;3)-[alpha-D-Man-(1-&gt;2)-alpha-D-Man-(1-&gt;3)-[alpha-D-Man-(1-&gt;6)]-alpha-D-Man-(1-&gt;6)]-beta-D-Man-(1-&gt;4)-beta-D-GlcNAc-(1-&gt;4)-alpha-D-GlcNAc-diphospho-di-trans,poly-cis-dolichol + a di-trans,poly-cis-dolichyl phosphate + H(+)</text>
        <dbReference type="Rhea" id="RHEA:29535"/>
        <dbReference type="Rhea" id="RHEA-COMP:19498"/>
        <dbReference type="Rhea" id="RHEA-COMP:19501"/>
        <dbReference type="Rhea" id="RHEA-COMP:19518"/>
        <dbReference type="Rhea" id="RHEA-COMP:19519"/>
        <dbReference type="ChEBI" id="CHEBI:15378"/>
        <dbReference type="ChEBI" id="CHEBI:57683"/>
        <dbReference type="ChEBI" id="CHEBI:58211"/>
        <dbReference type="ChEBI" id="CHEBI:132517"/>
        <dbReference type="ChEBI" id="CHEBI:132519"/>
        <dbReference type="EC" id="2.4.1.260"/>
    </reaction>
    <physiologicalReaction direction="left-to-right" evidence="11">
        <dbReference type="Rhea" id="RHEA:29536"/>
    </physiologicalReaction>
</comment>
<dbReference type="AlphaFoldDB" id="A0A9P8Y1R2"/>
<feature type="transmembrane region" description="Helical" evidence="12">
    <location>
        <begin position="325"/>
        <end position="345"/>
    </location>
</feature>
<evidence type="ECO:0000256" key="9">
    <source>
        <dbReference type="ARBA" id="ARBA00023136"/>
    </source>
</evidence>
<dbReference type="InterPro" id="IPR005599">
    <property type="entry name" value="GPI_mannosylTrfase"/>
</dbReference>
<dbReference type="GeneID" id="70188561"/>
<keyword evidence="14" id="KW-1185">Reference proteome</keyword>
<accession>A0A9P8Y1R2</accession>
<comment type="subcellular location">
    <subcellularLocation>
        <location evidence="1 12">Endoplasmic reticulum membrane</location>
        <topology evidence="1 12">Multi-pass membrane protein</topology>
    </subcellularLocation>
</comment>
<evidence type="ECO:0000256" key="6">
    <source>
        <dbReference type="ARBA" id="ARBA00022692"/>
    </source>
</evidence>
<gene>
    <name evidence="13" type="ORF">B0I36DRAFT_364701</name>
</gene>
<keyword evidence="9 12" id="KW-0472">Membrane</keyword>
<dbReference type="RefSeq" id="XP_046010310.1">
    <property type="nucleotide sequence ID" value="XM_046159015.1"/>
</dbReference>
<dbReference type="EC" id="2.4.1.-" evidence="12"/>
<evidence type="ECO:0000256" key="7">
    <source>
        <dbReference type="ARBA" id="ARBA00022824"/>
    </source>
</evidence>
<keyword evidence="5" id="KW-0808">Transferase</keyword>
<dbReference type="GO" id="GO:0052917">
    <property type="term" value="F:dol-P-Man:Man(7)GlcNAc(2)-PP-Dol alpha-1,6-mannosyltransferase activity"/>
    <property type="evidence" value="ECO:0007669"/>
    <property type="project" value="UniProtKB-EC"/>
</dbReference>
<evidence type="ECO:0000313" key="13">
    <source>
        <dbReference type="EMBL" id="KAH7027511.1"/>
    </source>
</evidence>
<comment type="pathway">
    <text evidence="2">Protein modification; protein glycosylation.</text>
</comment>
<dbReference type="Proteomes" id="UP000756346">
    <property type="component" value="Unassembled WGS sequence"/>
</dbReference>
<keyword evidence="8 12" id="KW-1133">Transmembrane helix</keyword>
<feature type="transmembrane region" description="Helical" evidence="12">
    <location>
        <begin position="215"/>
        <end position="238"/>
    </location>
</feature>
<proteinExistence type="inferred from homology"/>
<dbReference type="OrthoDB" id="19039at2759"/>
<feature type="transmembrane region" description="Helical" evidence="12">
    <location>
        <begin position="145"/>
        <end position="163"/>
    </location>
</feature>
<reference evidence="13" key="1">
    <citation type="journal article" date="2021" name="Nat. Commun.">
        <title>Genetic determinants of endophytism in the Arabidopsis root mycobiome.</title>
        <authorList>
            <person name="Mesny F."/>
            <person name="Miyauchi S."/>
            <person name="Thiergart T."/>
            <person name="Pickel B."/>
            <person name="Atanasova L."/>
            <person name="Karlsson M."/>
            <person name="Huettel B."/>
            <person name="Barry K.W."/>
            <person name="Haridas S."/>
            <person name="Chen C."/>
            <person name="Bauer D."/>
            <person name="Andreopoulos W."/>
            <person name="Pangilinan J."/>
            <person name="LaButti K."/>
            <person name="Riley R."/>
            <person name="Lipzen A."/>
            <person name="Clum A."/>
            <person name="Drula E."/>
            <person name="Henrissat B."/>
            <person name="Kohler A."/>
            <person name="Grigoriev I.V."/>
            <person name="Martin F.M."/>
            <person name="Hacquard S."/>
        </authorList>
    </citation>
    <scope>NUCLEOTIDE SEQUENCE</scope>
    <source>
        <strain evidence="13">MPI-CAGE-CH-0230</strain>
    </source>
</reference>
<comment type="caution">
    <text evidence="13">The sequence shown here is derived from an EMBL/GenBank/DDBJ whole genome shotgun (WGS) entry which is preliminary data.</text>
</comment>
<comment type="function">
    <text evidence="10">Mannosyltransferase that operates in the biosynthetic pathway of dolichol-linked oligosaccharides, the glycan precursors employed in protein asparagine (N)-glycosylation. The assembly of dolichol-linked oligosaccharides begins on the cytosolic side of the endoplasmic reticulum membrane and finishes in its lumen. The sequential addition of sugars to dolichol pyrophosphate produces dolichol-linked oligosaccharides containing fourteen sugars, including two GlcNAcs, nine mannoses and three glucoses. Once assembled, the oligosaccharide is transferred from the lipid to nascent proteins by oligosaccharyltransferases. In the lumen of the endoplasmic reticulum, adds the eighth mannose residue in an alpha-1,6 linkage onto Man(7)GlcNAc(2)-PP-dolichol to produce Man(8)GlcNAc(2)-PP-dolichol.</text>
</comment>